<sequence length="181" mass="20669">MIESQSQNVRPILSITPRKKSVRFNATSPRLTPHLSTNTHVRPQQVSAKNENNKQKQDKQDKDRDHLIVPATHTSYSLPLRNNTTNIDHITNDKHFQNLLSDKQHEYVPTTRGLQIKGEKKIVITTATTNGGVQSKKVILEDFNKFMKTKAEDLRRNMVTVTGTFNEASKQLNSIKEGKER</sequence>
<organism evidence="3 6">
    <name type="scientific">Didymodactylos carnosus</name>
    <dbReference type="NCBI Taxonomy" id="1234261"/>
    <lineage>
        <taxon>Eukaryota</taxon>
        <taxon>Metazoa</taxon>
        <taxon>Spiralia</taxon>
        <taxon>Gnathifera</taxon>
        <taxon>Rotifera</taxon>
        <taxon>Eurotatoria</taxon>
        <taxon>Bdelloidea</taxon>
        <taxon>Philodinida</taxon>
        <taxon>Philodinidae</taxon>
        <taxon>Didymodactylos</taxon>
    </lineage>
</organism>
<dbReference type="Proteomes" id="UP000677228">
    <property type="component" value="Unassembled WGS sequence"/>
</dbReference>
<name>A0A815S6T7_9BILA</name>
<evidence type="ECO:0000313" key="2">
    <source>
        <dbReference type="EMBL" id="CAF0994994.1"/>
    </source>
</evidence>
<evidence type="ECO:0000313" key="4">
    <source>
        <dbReference type="EMBL" id="CAF3764731.1"/>
    </source>
</evidence>
<feature type="compositionally biased region" description="Polar residues" evidence="1">
    <location>
        <begin position="24"/>
        <end position="48"/>
    </location>
</feature>
<proteinExistence type="predicted"/>
<comment type="caution">
    <text evidence="3">The sequence shown here is derived from an EMBL/GenBank/DDBJ whole genome shotgun (WGS) entry which is preliminary data.</text>
</comment>
<protein>
    <submittedName>
        <fullName evidence="3">Uncharacterized protein</fullName>
    </submittedName>
</protein>
<keyword evidence="6" id="KW-1185">Reference proteome</keyword>
<accession>A0A815S6T7</accession>
<evidence type="ECO:0000313" key="5">
    <source>
        <dbReference type="EMBL" id="CAF4349812.1"/>
    </source>
</evidence>
<dbReference type="Proteomes" id="UP000681722">
    <property type="component" value="Unassembled WGS sequence"/>
</dbReference>
<feature type="compositionally biased region" description="Basic and acidic residues" evidence="1">
    <location>
        <begin position="51"/>
        <end position="67"/>
    </location>
</feature>
<dbReference type="EMBL" id="CAJNOK010006147">
    <property type="protein sequence ID" value="CAF0994994.1"/>
    <property type="molecule type" value="Genomic_DNA"/>
</dbReference>
<evidence type="ECO:0000313" key="3">
    <source>
        <dbReference type="EMBL" id="CAF1485728.1"/>
    </source>
</evidence>
<gene>
    <name evidence="3" type="ORF">GPM918_LOCUS36031</name>
    <name evidence="2" type="ORF">OVA965_LOCUS14264</name>
    <name evidence="5" type="ORF">SRO942_LOCUS36756</name>
    <name evidence="4" type="ORF">TMI583_LOCUS14267</name>
</gene>
<evidence type="ECO:0000313" key="6">
    <source>
        <dbReference type="Proteomes" id="UP000663829"/>
    </source>
</evidence>
<dbReference type="Proteomes" id="UP000663829">
    <property type="component" value="Unassembled WGS sequence"/>
</dbReference>
<dbReference type="EMBL" id="CAJOBC010086903">
    <property type="protein sequence ID" value="CAF4349812.1"/>
    <property type="molecule type" value="Genomic_DNA"/>
</dbReference>
<feature type="region of interest" description="Disordered" evidence="1">
    <location>
        <begin position="20"/>
        <end position="67"/>
    </location>
</feature>
<dbReference type="Proteomes" id="UP000682733">
    <property type="component" value="Unassembled WGS sequence"/>
</dbReference>
<dbReference type="EMBL" id="CAJOBA010006154">
    <property type="protein sequence ID" value="CAF3764731.1"/>
    <property type="molecule type" value="Genomic_DNA"/>
</dbReference>
<dbReference type="EMBL" id="CAJNOQ010021415">
    <property type="protein sequence ID" value="CAF1485728.1"/>
    <property type="molecule type" value="Genomic_DNA"/>
</dbReference>
<evidence type="ECO:0000256" key="1">
    <source>
        <dbReference type="SAM" id="MobiDB-lite"/>
    </source>
</evidence>
<reference evidence="3" key="1">
    <citation type="submission" date="2021-02" db="EMBL/GenBank/DDBJ databases">
        <authorList>
            <person name="Nowell W R."/>
        </authorList>
    </citation>
    <scope>NUCLEOTIDE SEQUENCE</scope>
</reference>
<dbReference type="AlphaFoldDB" id="A0A815S6T7"/>